<dbReference type="Proteomes" id="UP000294498">
    <property type="component" value="Unassembled WGS sequence"/>
</dbReference>
<evidence type="ECO:0000256" key="6">
    <source>
        <dbReference type="ARBA" id="ARBA00022989"/>
    </source>
</evidence>
<dbReference type="RefSeq" id="WP_133993354.1">
    <property type="nucleotide sequence ID" value="NZ_SODV01000001.1"/>
</dbReference>
<evidence type="ECO:0000256" key="3">
    <source>
        <dbReference type="ARBA" id="ARBA00022448"/>
    </source>
</evidence>
<dbReference type="Pfam" id="PF00230">
    <property type="entry name" value="MIP"/>
    <property type="match status" value="1"/>
</dbReference>
<protein>
    <submittedName>
        <fullName evidence="10">Aquaporin Z</fullName>
    </submittedName>
</protein>
<dbReference type="AlphaFoldDB" id="A0A4V3GLV6"/>
<feature type="transmembrane region" description="Helical" evidence="9">
    <location>
        <begin position="205"/>
        <end position="226"/>
    </location>
</feature>
<evidence type="ECO:0000256" key="4">
    <source>
        <dbReference type="ARBA" id="ARBA00022475"/>
    </source>
</evidence>
<dbReference type="InterPro" id="IPR034294">
    <property type="entry name" value="Aquaporin_transptr"/>
</dbReference>
<dbReference type="OrthoDB" id="9807293at2"/>
<dbReference type="PANTHER" id="PTHR19139">
    <property type="entry name" value="AQUAPORIN TRANSPORTER"/>
    <property type="match status" value="1"/>
</dbReference>
<evidence type="ECO:0000313" key="10">
    <source>
        <dbReference type="EMBL" id="TDX01093.1"/>
    </source>
</evidence>
<feature type="transmembrane region" description="Helical" evidence="9">
    <location>
        <begin position="81"/>
        <end position="103"/>
    </location>
</feature>
<dbReference type="PROSITE" id="PS51257">
    <property type="entry name" value="PROKAR_LIPOPROTEIN"/>
    <property type="match status" value="1"/>
</dbReference>
<proteinExistence type="inferred from homology"/>
<keyword evidence="4" id="KW-1003">Cell membrane</keyword>
<evidence type="ECO:0000256" key="1">
    <source>
        <dbReference type="ARBA" id="ARBA00004651"/>
    </source>
</evidence>
<evidence type="ECO:0000256" key="2">
    <source>
        <dbReference type="ARBA" id="ARBA00006175"/>
    </source>
</evidence>
<keyword evidence="7 9" id="KW-0472">Membrane</keyword>
<organism evidence="10 11">
    <name type="scientific">Dinghuibacter silviterrae</name>
    <dbReference type="NCBI Taxonomy" id="1539049"/>
    <lineage>
        <taxon>Bacteria</taxon>
        <taxon>Pseudomonadati</taxon>
        <taxon>Bacteroidota</taxon>
        <taxon>Chitinophagia</taxon>
        <taxon>Chitinophagales</taxon>
        <taxon>Chitinophagaceae</taxon>
        <taxon>Dinghuibacter</taxon>
    </lineage>
</organism>
<dbReference type="GO" id="GO:0005886">
    <property type="term" value="C:plasma membrane"/>
    <property type="evidence" value="ECO:0007669"/>
    <property type="project" value="UniProtKB-SubCell"/>
</dbReference>
<feature type="transmembrane region" description="Helical" evidence="9">
    <location>
        <begin position="9"/>
        <end position="30"/>
    </location>
</feature>
<dbReference type="InterPro" id="IPR023271">
    <property type="entry name" value="Aquaporin-like"/>
</dbReference>
<gene>
    <name evidence="10" type="ORF">EDB95_2124</name>
</gene>
<evidence type="ECO:0000256" key="9">
    <source>
        <dbReference type="SAM" id="Phobius"/>
    </source>
</evidence>
<comment type="subcellular location">
    <subcellularLocation>
        <location evidence="1">Cell membrane</location>
        <topology evidence="1">Multi-pass membrane protein</topology>
    </subcellularLocation>
</comment>
<dbReference type="EMBL" id="SODV01000001">
    <property type="protein sequence ID" value="TDX01093.1"/>
    <property type="molecule type" value="Genomic_DNA"/>
</dbReference>
<feature type="transmembrane region" description="Helical" evidence="9">
    <location>
        <begin position="161"/>
        <end position="185"/>
    </location>
</feature>
<evidence type="ECO:0000256" key="8">
    <source>
        <dbReference type="RuleBase" id="RU000477"/>
    </source>
</evidence>
<evidence type="ECO:0000313" key="11">
    <source>
        <dbReference type="Proteomes" id="UP000294498"/>
    </source>
</evidence>
<dbReference type="NCBIfam" id="NF003838">
    <property type="entry name" value="PRK05420.1"/>
    <property type="match status" value="1"/>
</dbReference>
<comment type="caution">
    <text evidence="10">The sequence shown here is derived from an EMBL/GenBank/DDBJ whole genome shotgun (WGS) entry which is preliminary data.</text>
</comment>
<dbReference type="PROSITE" id="PS00221">
    <property type="entry name" value="MIP"/>
    <property type="match status" value="1"/>
</dbReference>
<evidence type="ECO:0000256" key="5">
    <source>
        <dbReference type="ARBA" id="ARBA00022692"/>
    </source>
</evidence>
<dbReference type="PANTHER" id="PTHR19139:SF199">
    <property type="entry name" value="MIP17260P"/>
    <property type="match status" value="1"/>
</dbReference>
<keyword evidence="11" id="KW-1185">Reference proteome</keyword>
<accession>A0A4V3GLV6</accession>
<keyword evidence="5 8" id="KW-0812">Transmembrane</keyword>
<dbReference type="PRINTS" id="PR00783">
    <property type="entry name" value="MINTRINSICP"/>
</dbReference>
<sequence length="232" mass="23681">MKPSLFQKCLAEFFGTLVLVLMGCGSAVLAGSHVGFLGIAFAFGLSVVGMAYAIGHISGCHINPAITISMWVTRKLPAADTLGYVVAQIAGGIVGAGILYVIASGHADYSLATNGLGQNGVGDGSPDHYPLASGLIAEVVFTCIFLLVVHGSTSKNNTTPIAGLGIGLTLTLIHIVGIPVTGVSVNPARSIGPALFVGGEALKDLWVFIVAPIAGGILGGIIWKMVDTWKKV</sequence>
<evidence type="ECO:0000256" key="7">
    <source>
        <dbReference type="ARBA" id="ARBA00023136"/>
    </source>
</evidence>
<keyword evidence="3 8" id="KW-0813">Transport</keyword>
<dbReference type="InterPro" id="IPR000425">
    <property type="entry name" value="MIP"/>
</dbReference>
<keyword evidence="6 9" id="KW-1133">Transmembrane helix</keyword>
<feature type="transmembrane region" description="Helical" evidence="9">
    <location>
        <begin position="129"/>
        <end position="149"/>
    </location>
</feature>
<dbReference type="SUPFAM" id="SSF81338">
    <property type="entry name" value="Aquaporin-like"/>
    <property type="match status" value="1"/>
</dbReference>
<dbReference type="Gene3D" id="1.20.1080.10">
    <property type="entry name" value="Glycerol uptake facilitator protein"/>
    <property type="match status" value="1"/>
</dbReference>
<comment type="similarity">
    <text evidence="2 8">Belongs to the MIP/aquaporin (TC 1.A.8) family.</text>
</comment>
<feature type="transmembrane region" description="Helical" evidence="9">
    <location>
        <begin position="36"/>
        <end position="60"/>
    </location>
</feature>
<dbReference type="CDD" id="cd00333">
    <property type="entry name" value="MIP"/>
    <property type="match status" value="1"/>
</dbReference>
<dbReference type="GO" id="GO:0015250">
    <property type="term" value="F:water channel activity"/>
    <property type="evidence" value="ECO:0007669"/>
    <property type="project" value="TreeGrafter"/>
</dbReference>
<name>A0A4V3GLV6_9BACT</name>
<dbReference type="InterPro" id="IPR022357">
    <property type="entry name" value="MIP_CS"/>
</dbReference>
<dbReference type="NCBIfam" id="TIGR00861">
    <property type="entry name" value="MIP"/>
    <property type="match status" value="1"/>
</dbReference>
<reference evidence="10 11" key="1">
    <citation type="submission" date="2019-03" db="EMBL/GenBank/DDBJ databases">
        <title>Genomic Encyclopedia of Type Strains, Phase IV (KMG-IV): sequencing the most valuable type-strain genomes for metagenomic binning, comparative biology and taxonomic classification.</title>
        <authorList>
            <person name="Goeker M."/>
        </authorList>
    </citation>
    <scope>NUCLEOTIDE SEQUENCE [LARGE SCALE GENOMIC DNA]</scope>
    <source>
        <strain evidence="10 11">DSM 100059</strain>
    </source>
</reference>